<feature type="transmembrane region" description="Helical" evidence="2">
    <location>
        <begin position="118"/>
        <end position="135"/>
    </location>
</feature>
<reference evidence="3 4" key="1">
    <citation type="submission" date="2017-07" db="EMBL/GenBank/DDBJ databases">
        <title>Isolation and whole genome analysis of endospore-forming bacteria from heroin.</title>
        <authorList>
            <person name="Kalinowski J."/>
            <person name="Ahrens B."/>
            <person name="Al-Dilaimi A."/>
            <person name="Winkler A."/>
            <person name="Wibberg D."/>
            <person name="Schleenbecker U."/>
            <person name="Ruckert C."/>
            <person name="Wolfel R."/>
            <person name="Grass G."/>
        </authorList>
    </citation>
    <scope>NUCLEOTIDE SEQUENCE [LARGE SCALE GENOMIC DNA]</scope>
    <source>
        <strain evidence="3 4">7539</strain>
    </source>
</reference>
<feature type="region of interest" description="Disordered" evidence="1">
    <location>
        <begin position="160"/>
        <end position="182"/>
    </location>
</feature>
<gene>
    <name evidence="3" type="ORF">CHH72_08370</name>
</gene>
<sequence length="182" mass="21156">MFGLSDFLQLLMSVLIILPLATIIRESGYYLVAILLGATKKKLVIGNGPKLFSLSTIEVRRYFFMYSWMEYDELKTNRRFWHGFMYASPILTCIIVGFSINAFIAAEVLPNNMFFQTFLFYIFYFVFFDVIPVYLPDGQPTNGRAIFDLLYYGERSDYLKEREQTNRQQSNRKGSKEGKGTG</sequence>
<name>A0A268P0M0_SHOCL</name>
<keyword evidence="2" id="KW-1133">Transmembrane helix</keyword>
<evidence type="ECO:0000313" key="3">
    <source>
        <dbReference type="EMBL" id="PAE89296.1"/>
    </source>
</evidence>
<accession>A0A268P0M0</accession>
<keyword evidence="2" id="KW-0812">Transmembrane</keyword>
<protein>
    <submittedName>
        <fullName evidence="3">Uncharacterized protein</fullName>
    </submittedName>
</protein>
<feature type="transmembrane region" description="Helical" evidence="2">
    <location>
        <begin position="12"/>
        <end position="36"/>
    </location>
</feature>
<comment type="caution">
    <text evidence="3">The sequence shown here is derived from an EMBL/GenBank/DDBJ whole genome shotgun (WGS) entry which is preliminary data.</text>
</comment>
<dbReference type="OMA" id="FKIGPIR"/>
<feature type="transmembrane region" description="Helical" evidence="2">
    <location>
        <begin position="84"/>
        <end position="106"/>
    </location>
</feature>
<dbReference type="EMBL" id="NPCC01000009">
    <property type="protein sequence ID" value="PAE89296.1"/>
    <property type="molecule type" value="Genomic_DNA"/>
</dbReference>
<organism evidence="3 4">
    <name type="scientific">Shouchella clausii</name>
    <name type="common">Alkalihalobacillus clausii</name>
    <dbReference type="NCBI Taxonomy" id="79880"/>
    <lineage>
        <taxon>Bacteria</taxon>
        <taxon>Bacillati</taxon>
        <taxon>Bacillota</taxon>
        <taxon>Bacilli</taxon>
        <taxon>Bacillales</taxon>
        <taxon>Bacillaceae</taxon>
        <taxon>Shouchella</taxon>
    </lineage>
</organism>
<evidence type="ECO:0000256" key="2">
    <source>
        <dbReference type="SAM" id="Phobius"/>
    </source>
</evidence>
<dbReference type="RefSeq" id="WP_011248148.1">
    <property type="nucleotide sequence ID" value="NZ_BOQQ01000001.1"/>
</dbReference>
<keyword evidence="2" id="KW-0472">Membrane</keyword>
<evidence type="ECO:0000256" key="1">
    <source>
        <dbReference type="SAM" id="MobiDB-lite"/>
    </source>
</evidence>
<dbReference type="AlphaFoldDB" id="A0A268P0M0"/>
<evidence type="ECO:0000313" key="4">
    <source>
        <dbReference type="Proteomes" id="UP000216207"/>
    </source>
</evidence>
<proteinExistence type="predicted"/>
<dbReference type="Proteomes" id="UP000216207">
    <property type="component" value="Unassembled WGS sequence"/>
</dbReference>